<dbReference type="OrthoDB" id="8068875at2759"/>
<comment type="catalytic activity">
    <reaction evidence="1">
        <text>S-ubiquitinyl-[E2 ubiquitin-conjugating enzyme]-L-cysteine + [acceptor protein]-L-lysine = [E2 ubiquitin-conjugating enzyme]-L-cysteine + N(6)-ubiquitinyl-[acceptor protein]-L-lysine.</text>
        <dbReference type="EC" id="2.3.2.26"/>
    </reaction>
</comment>
<feature type="region of interest" description="Disordered" evidence="12">
    <location>
        <begin position="1593"/>
        <end position="1632"/>
    </location>
</feature>
<evidence type="ECO:0000256" key="9">
    <source>
        <dbReference type="ARBA" id="ARBA00023242"/>
    </source>
</evidence>
<dbReference type="SMART" id="SM00165">
    <property type="entry name" value="UBA"/>
    <property type="match status" value="1"/>
</dbReference>
<evidence type="ECO:0000256" key="4">
    <source>
        <dbReference type="ARBA" id="ARBA00012485"/>
    </source>
</evidence>
<dbReference type="EMBL" id="KQ964446">
    <property type="protein sequence ID" value="KXN72815.1"/>
    <property type="molecule type" value="Genomic_DNA"/>
</dbReference>
<dbReference type="InterPro" id="IPR000569">
    <property type="entry name" value="HECT_dom"/>
</dbReference>
<dbReference type="InterPro" id="IPR016024">
    <property type="entry name" value="ARM-type_fold"/>
</dbReference>
<dbReference type="Proteomes" id="UP000070444">
    <property type="component" value="Unassembled WGS sequence"/>
</dbReference>
<feature type="compositionally biased region" description="Polar residues" evidence="12">
    <location>
        <begin position="2767"/>
        <end position="2792"/>
    </location>
</feature>
<dbReference type="STRING" id="796925.A0A137PCW6"/>
<feature type="compositionally biased region" description="Acidic residues" evidence="12">
    <location>
        <begin position="1951"/>
        <end position="1977"/>
    </location>
</feature>
<comment type="subcellular location">
    <subcellularLocation>
        <location evidence="2">Nucleus</location>
    </subcellularLocation>
</comment>
<feature type="domain" description="UBA" evidence="13">
    <location>
        <begin position="1125"/>
        <end position="1165"/>
    </location>
</feature>
<dbReference type="Pfam" id="PF22562">
    <property type="entry name" value="UBA_7"/>
    <property type="match status" value="1"/>
</dbReference>
<dbReference type="GO" id="GO:0005634">
    <property type="term" value="C:nucleus"/>
    <property type="evidence" value="ECO:0007669"/>
    <property type="project" value="UniProtKB-SubCell"/>
</dbReference>
<evidence type="ECO:0000256" key="8">
    <source>
        <dbReference type="ARBA" id="ARBA00022816"/>
    </source>
</evidence>
<feature type="region of interest" description="Disordered" evidence="12">
    <location>
        <begin position="1943"/>
        <end position="1995"/>
    </location>
</feature>
<dbReference type="Pfam" id="PF00632">
    <property type="entry name" value="HECT"/>
    <property type="match status" value="1"/>
</dbReference>
<dbReference type="EC" id="2.3.2.26" evidence="4"/>
<keyword evidence="7 11" id="KW-0833">Ubl conjugation pathway</keyword>
<dbReference type="SUPFAM" id="SSF56204">
    <property type="entry name" value="Hect, E3 ligase catalytic domain"/>
    <property type="match status" value="1"/>
</dbReference>
<dbReference type="UniPathway" id="UPA00143"/>
<dbReference type="SUPFAM" id="SSF48371">
    <property type="entry name" value="ARM repeat"/>
    <property type="match status" value="1"/>
</dbReference>
<feature type="compositionally biased region" description="Acidic residues" evidence="12">
    <location>
        <begin position="2359"/>
        <end position="2375"/>
    </location>
</feature>
<dbReference type="Gene3D" id="3.90.1750.10">
    <property type="entry name" value="Hect, E3 ligase catalytic domains"/>
    <property type="match status" value="1"/>
</dbReference>
<accession>A0A137PCW6</accession>
<dbReference type="PROSITE" id="PS50237">
    <property type="entry name" value="HECT"/>
    <property type="match status" value="1"/>
</dbReference>
<dbReference type="Gene3D" id="1.10.8.10">
    <property type="entry name" value="DNA helicase RuvA subunit, C-terminal domain"/>
    <property type="match status" value="1"/>
</dbReference>
<feature type="region of interest" description="Disordered" evidence="12">
    <location>
        <begin position="2767"/>
        <end position="2798"/>
    </location>
</feature>
<evidence type="ECO:0000313" key="15">
    <source>
        <dbReference type="EMBL" id="KXN72815.1"/>
    </source>
</evidence>
<evidence type="ECO:0000256" key="10">
    <source>
        <dbReference type="ARBA" id="ARBA00034494"/>
    </source>
</evidence>
<evidence type="ECO:0000256" key="2">
    <source>
        <dbReference type="ARBA" id="ARBA00004123"/>
    </source>
</evidence>
<evidence type="ECO:0000313" key="16">
    <source>
        <dbReference type="Proteomes" id="UP000070444"/>
    </source>
</evidence>
<dbReference type="InterPro" id="IPR035983">
    <property type="entry name" value="Hect_E3_ubiquitin_ligase"/>
</dbReference>
<evidence type="ECO:0000256" key="12">
    <source>
        <dbReference type="SAM" id="MobiDB-lite"/>
    </source>
</evidence>
<keyword evidence="6" id="KW-0808">Transferase</keyword>
<feature type="compositionally biased region" description="Acidic residues" evidence="12">
    <location>
        <begin position="1601"/>
        <end position="1611"/>
    </location>
</feature>
<dbReference type="GO" id="GO:0006511">
    <property type="term" value="P:ubiquitin-dependent protein catabolic process"/>
    <property type="evidence" value="ECO:0007669"/>
    <property type="project" value="TreeGrafter"/>
</dbReference>
<feature type="compositionally biased region" description="Low complexity" evidence="12">
    <location>
        <begin position="2297"/>
        <end position="2307"/>
    </location>
</feature>
<dbReference type="PROSITE" id="PS50030">
    <property type="entry name" value="UBA"/>
    <property type="match status" value="1"/>
</dbReference>
<dbReference type="Gene3D" id="3.30.2410.10">
    <property type="entry name" value="Hect, E3 ligase catalytic domain"/>
    <property type="match status" value="1"/>
</dbReference>
<dbReference type="Pfam" id="PF06012">
    <property type="entry name" value="DUF908"/>
    <property type="match status" value="1"/>
</dbReference>
<feature type="region of interest" description="Disordered" evidence="12">
    <location>
        <begin position="153"/>
        <end position="182"/>
    </location>
</feature>
<name>A0A137PCW6_CONC2</name>
<dbReference type="Gene3D" id="3.30.2160.10">
    <property type="entry name" value="Hect, E3 ligase catalytic domain"/>
    <property type="match status" value="1"/>
</dbReference>
<keyword evidence="16" id="KW-1185">Reference proteome</keyword>
<dbReference type="SMART" id="SM00119">
    <property type="entry name" value="HECTc"/>
    <property type="match status" value="1"/>
</dbReference>
<feature type="region of interest" description="Disordered" evidence="12">
    <location>
        <begin position="2543"/>
        <end position="2568"/>
    </location>
</feature>
<dbReference type="SUPFAM" id="SSF46934">
    <property type="entry name" value="UBA-like"/>
    <property type="match status" value="1"/>
</dbReference>
<dbReference type="CDD" id="cd14297">
    <property type="entry name" value="UBA2_spUBP14_like"/>
    <property type="match status" value="1"/>
</dbReference>
<reference evidence="15 16" key="1">
    <citation type="journal article" date="2015" name="Genome Biol. Evol.">
        <title>Phylogenomic analyses indicate that early fungi evolved digesting cell walls of algal ancestors of land plants.</title>
        <authorList>
            <person name="Chang Y."/>
            <person name="Wang S."/>
            <person name="Sekimoto S."/>
            <person name="Aerts A.L."/>
            <person name="Choi C."/>
            <person name="Clum A."/>
            <person name="LaButti K.M."/>
            <person name="Lindquist E.A."/>
            <person name="Yee Ngan C."/>
            <person name="Ohm R.A."/>
            <person name="Salamov A.A."/>
            <person name="Grigoriev I.V."/>
            <person name="Spatafora J.W."/>
            <person name="Berbee M.L."/>
        </authorList>
    </citation>
    <scope>NUCLEOTIDE SEQUENCE [LARGE SCALE GENOMIC DNA]</scope>
    <source>
        <strain evidence="15 16">NRRL 28638</strain>
    </source>
</reference>
<dbReference type="GO" id="GO:0051028">
    <property type="term" value="P:mRNA transport"/>
    <property type="evidence" value="ECO:0007669"/>
    <property type="project" value="UniProtKB-KW"/>
</dbReference>
<evidence type="ECO:0000259" key="14">
    <source>
        <dbReference type="PROSITE" id="PS50237"/>
    </source>
</evidence>
<feature type="domain" description="HECT" evidence="14">
    <location>
        <begin position="3089"/>
        <end position="3425"/>
    </location>
</feature>
<feature type="region of interest" description="Disordered" evidence="12">
    <location>
        <begin position="2297"/>
        <end position="2405"/>
    </location>
</feature>
<dbReference type="GO" id="GO:0061630">
    <property type="term" value="F:ubiquitin protein ligase activity"/>
    <property type="evidence" value="ECO:0007669"/>
    <property type="project" value="UniProtKB-EC"/>
</dbReference>
<dbReference type="GO" id="GO:0000209">
    <property type="term" value="P:protein polyubiquitination"/>
    <property type="evidence" value="ECO:0007669"/>
    <property type="project" value="TreeGrafter"/>
</dbReference>
<comment type="pathway">
    <text evidence="3">Protein modification; protein ubiquitination.</text>
</comment>
<dbReference type="InterPro" id="IPR025527">
    <property type="entry name" value="HUWE1/Rev1_UBM"/>
</dbReference>
<dbReference type="CDD" id="cd00078">
    <property type="entry name" value="HECTc"/>
    <property type="match status" value="1"/>
</dbReference>
<dbReference type="PANTHER" id="PTHR11254:SF67">
    <property type="entry name" value="E3 UBIQUITIN-PROTEIN LIGASE HUWE1"/>
    <property type="match status" value="1"/>
</dbReference>
<dbReference type="InterPro" id="IPR015940">
    <property type="entry name" value="UBA"/>
</dbReference>
<feature type="region of interest" description="Disordered" evidence="12">
    <location>
        <begin position="1172"/>
        <end position="1234"/>
    </location>
</feature>
<feature type="active site" description="Glycyl thioester intermediate" evidence="11">
    <location>
        <position position="3392"/>
    </location>
</feature>
<dbReference type="InterPro" id="IPR009060">
    <property type="entry name" value="UBA-like_sf"/>
</dbReference>
<evidence type="ECO:0000256" key="6">
    <source>
        <dbReference type="ARBA" id="ARBA00022679"/>
    </source>
</evidence>
<dbReference type="InterPro" id="IPR050409">
    <property type="entry name" value="E3_ubiq-protein_ligase"/>
</dbReference>
<feature type="compositionally biased region" description="Basic and acidic residues" evidence="12">
    <location>
        <begin position="1612"/>
        <end position="1632"/>
    </location>
</feature>
<dbReference type="Pfam" id="PF14377">
    <property type="entry name" value="UBM"/>
    <property type="match status" value="2"/>
</dbReference>
<dbReference type="FunFam" id="3.90.1750.10:FF:000003">
    <property type="entry name" value="E3 ubiquitin-protein ligase UPL1"/>
    <property type="match status" value="1"/>
</dbReference>
<evidence type="ECO:0000256" key="3">
    <source>
        <dbReference type="ARBA" id="ARBA00004906"/>
    </source>
</evidence>
<sequence length="3425" mass="387236">MSHWIQVLNRFDSILERLCSKYKLSSIQTESFSLQDKALILGILNLTKNLFDKCTNRYLYQSTEHLNSLLHTNDLEVLEATLELILKPAQRVSRPRSSKMNFKVTQSRIFTLAKHWKLSDSKLTIAKLSDPELQIPPNSIPISYQFYPKYDSSESLNNEESSKGASSESNNDNLVTIDIPNPSENGDVDSVYKMLIEKYNVPEEHQLSLYHQIRVSMSVSDPILKDKLLTIRLLAMAITVILVPEQIAQSVIFLYDPNLIPQLAEIIHPDNKASMSIQIASIEVLNSISHHRGKLGEVLASINANANHGILLHILRHFVNPLSNINQNFTKAYADTFFSFLSYILSTQMGGSMLVNAGIIKKLVDLIENPLTPCFTVRILTKAIQLLDNVVYGFGNSFNFFQEAQGVNILIEKIKTETEKCLELSENKVEEFDKMELASHPDAVISEHTVLLKSMLKFIIHMLQSSNVRNGLRNLSELSLPNSLKTVFSKPQYFSPSVYSATINVLSNIIHNEPTSLSILQEADVPQTLLRSLKQSIPASIDVINSICNCFGAICLNEAGIKSLTESTVVNDLFKIFLNTDYLLCIREADFLSSLGNSLDELVRHHPALLNLVLDNILHSLKILVNWVTLITTQNGQSQTQNNLLQPDSETENIDKANVEAATVLVSYIECNSKFLESFFQTSSHTDYFIEQGGIELLIDTYLIPSLPYDFTNMSGAYALSHLLRILCRLDPDDVIQPLGKKLNQILKQSLEPFREETNGSHLLKYIENGDSKQKPAIVDQFSQLLGLISLVSDFCSSTVLSHVSSTQCLMESFYSGELKESLPLIGQIQRICAIENYHFKNSKYLVFKQDGVNGDLNNIEYTAPHSKSLYYLIIQLNTTITSLLQGLTKLLMSRRSMEKQNRIQGCSIGIEIGNLLVNHLTWEKVSSQIDDINFNYYISIFTLLRLLLLDDRNQSYVQLCLLYGFETHNGISASIQVFEQLWKYCESKLIDESSNSMDQDDVLEKANSNDLKFVLAYFDCLTAFRLFYDSPHLSNLMANESEEADSKTIHPNDFIIKSRHLIGPALTLIWKSEHLSKFTSNFINSLFTVSGNIIKGQLLNIEPAVTRLPPPVHLNLIFPVRRPEPNQQMVQQLTEMGFPSGAAEIALVRCNNNLNRAAEYLVSHPEVVATASFNPSDNNQQSENQENSNENADTAESTQDQPAEEENSTNQVEPAESAEPAEPTVEDPIFKKTDISNVPTLEQLETSTEELYDIIFANMFSIVDNVDNSVFGARDLLAMLLQKSSTTAATLEMIENELKNRLAGPDNDDFIAPLGRRLRLLALLSTKSANLTLLNPIICQIFPSLVPIVQGHISDSKSESASTCLASALLCIELCIAFEESLHLKPESEVDHMFVVGSSSRTILMGVCLEYLKTEEYSKDIILAVYRILARLTKHEEQVVQFVSDGGVQLLLSPFNSNSSSFVANHDQFTVILRHIMENQKLLHFSMSENLKRWFIHPRPRMVDINSFLKSNSHVAMRDPELFVKSVIDISKLKEPSAEGRSNQLIYKYYDQPIEEEFKDENFCKPIPVLSESSIHTLYFLLSELQKSFDQPDVLPKNDDDMDVSDNEDKEDPKVDSKEDPKEESNSKDQVTPKEEASYLYKCFLIQVLSELLFCFPSCRIELFGSGKLSKSIHNPPFKSRSSLLSFLINDILLKPTSSNLSKSRRDLIQQTSSWTLSLLCAICIGESDNVNDPYNSELISVRKSVLDVISRSIQDTLSIRRLDTKYKRLSTLAELCHKILTCKKTPGGSISKTDEDVILSIVKLMIEKNFVSLLVTCINELDLNYTSIKNTINSLLKPLEILSKHAIKLGNPDQLESLPKELQEFSVGAHVIESSDSEAEERADFYRNSSLRMLGGDLDVSEHEDDLSSDEEEIYDMSADDSSNASDRNTEDEMDDIIEIIGSDHEHGDEDDEDSDEEDEDEDDDMDDMDDEHDHDDEIHDDINSYDEEDHPGNVVMEFDEDGDELIDEMNSENDQSADWDIEDLEMDLDQPQQLVPEVVLSEFNDQDMPIDQTVLSPSELLDGHDEIDDRSSPRSNFNASQIGRIGRNFDLNGTSRPTGIDLNPIRLSNIQSEFLNLHDSLLSGGPRSILLGSSFNSNSVHPLLSNPPDQSDNPLEALSNRRGQGESRQGMLLSDMIGNSTAQLVTQLLQRNSGGRHGDLVNDHITTISSPNLQNMISSHIDPSDRSRSLRLTVRPGGDAANNPATIIYQLTLLSSHERWYQENNFLNANYNSDQVLSLSQSILQVLAPLAAEESQTNQQQEQSEQADESQPEPMDVISSPQPFESSFIEPGMEDNDGGSNTNDSAHLNQPQQENAPEDNEELNEQAQDEPIENSTNNQESSTTQNVEESQTETAPQREPILYSVNGRMVDISHTDMDPTFLDALPEDMLQEVLAQRFPEPEPENDANDEISPEFLNALPDDIRMELLANASVPGSENIPPPRFPDQQTVSSIISNSLNRYPSQFRNRTFDWTSPMPNSHNPAENQSFIEFNRRPASNRTGYLPRFYDQNNQASNDSSSQKDRHPKHTIQLVDYTALTSIVRLLFLPQTLSKNSVHKLLINLCENANTCSNLISILLSIIQDCPNDIQALDRSFANLSLQHKSSQKPMVKPKMQFNTSNEGIDPNLIIKRCIQTLSYLISSNNLSIRYFLNEHQTVYRKTVSKKPKGKEKTMETSNPLVALIFLLDHPSILSDLTLVEQLMHLLSSITRYYSAQYKTYIEKSAANKSENPQSSSTKTEASKTDSSNQQALDKDTSVTKPIQIPDSSLKTIINALASGECTSKTFQYTLSVIQHISIIEKAQNVFFEELAIKSQKLQIQISEDLAELEGHLSSLTDGTEITKPDLIKFSQSSSVQAKLLRLLKTLDYFHTRKKQKNGDSEKKGESSSESHDFKFQQVYHQLLKTDIWKHLSSCLSLIVDKEEMNHVATLLLPLIEAFMVIFKHSGFLPTSSNAPKLETDELKIFDQFTERHRKILNLLLRLNPSLMSGSFSILLQNHKVLDFDNKRNYFRQQLHKRSNSRDQYGSLQLNVRRSHVFEDSYHQLQGRTGDEIKYGKLNVKFHDEEGVDAGGVTREWSQVLSRQMFNPDYALFKTSAVDRVTYQPNRSSWVNSDHLSYFKFVGRVIGKAIYDNRLLDCYFTRSFYKHILGKTVEIRDMEAADPTFYRSLMWMNENDITGVLDLTFSMEDEEFGEKRIVDLKPNGRDIPVTEENKQEYIHLITQQKLTVAIKDQIKSFLTGFNEIIPPWLIRIFNEQELELLISGLPYIDVDDWKNNTEYQGYTESSPQIQWFWRAVRSFDQEERTKLLQFVTGTSKVPLEGFSNLQGSGGVQKFQIHKDFSSIQRLPSAHTCFNQLDIPLYENYEQLRSQVLLAISECGTGFGFS</sequence>
<feature type="compositionally biased region" description="Polar residues" evidence="12">
    <location>
        <begin position="2376"/>
        <end position="2398"/>
    </location>
</feature>
<feature type="compositionally biased region" description="Polar residues" evidence="12">
    <location>
        <begin position="2341"/>
        <end position="2358"/>
    </location>
</feature>
<feature type="compositionally biased region" description="Low complexity" evidence="12">
    <location>
        <begin position="1175"/>
        <end position="1192"/>
    </location>
</feature>
<keyword evidence="9" id="KW-0539">Nucleus</keyword>
<keyword evidence="5" id="KW-0813">Transport</keyword>
<dbReference type="PANTHER" id="PTHR11254">
    <property type="entry name" value="HECT DOMAIN UBIQUITIN-PROTEIN LIGASE"/>
    <property type="match status" value="1"/>
</dbReference>
<proteinExistence type="inferred from homology"/>
<feature type="compositionally biased region" description="Low complexity" evidence="12">
    <location>
        <begin position="1214"/>
        <end position="1224"/>
    </location>
</feature>
<dbReference type="Gene3D" id="1.25.10.10">
    <property type="entry name" value="Leucine-rich Repeat Variant"/>
    <property type="match status" value="1"/>
</dbReference>
<dbReference type="FunFam" id="3.30.2410.10:FF:000004">
    <property type="entry name" value="E3 ubiquitin-protein ligase HUWE1, variant"/>
    <property type="match status" value="1"/>
</dbReference>
<feature type="region of interest" description="Disordered" evidence="12">
    <location>
        <begin position="2144"/>
        <end position="2171"/>
    </location>
</feature>
<evidence type="ECO:0000256" key="1">
    <source>
        <dbReference type="ARBA" id="ARBA00000885"/>
    </source>
</evidence>
<evidence type="ECO:0000256" key="11">
    <source>
        <dbReference type="PROSITE-ProRule" id="PRU00104"/>
    </source>
</evidence>
<dbReference type="GO" id="GO:0005737">
    <property type="term" value="C:cytoplasm"/>
    <property type="evidence" value="ECO:0007669"/>
    <property type="project" value="TreeGrafter"/>
</dbReference>
<dbReference type="InterPro" id="IPR010314">
    <property type="entry name" value="E3_Ub_ligase_DUF913"/>
</dbReference>
<feature type="compositionally biased region" description="Polar residues" evidence="12">
    <location>
        <begin position="163"/>
        <end position="174"/>
    </location>
</feature>
<dbReference type="FunFam" id="3.30.2160.10:FF:000001">
    <property type="entry name" value="E3 ubiquitin-protein ligase NEDD4-like"/>
    <property type="match status" value="1"/>
</dbReference>
<dbReference type="InterPro" id="IPR011989">
    <property type="entry name" value="ARM-like"/>
</dbReference>
<organism evidence="15 16">
    <name type="scientific">Conidiobolus coronatus (strain ATCC 28846 / CBS 209.66 / NRRL 28638)</name>
    <name type="common">Delacroixia coronata</name>
    <dbReference type="NCBI Taxonomy" id="796925"/>
    <lineage>
        <taxon>Eukaryota</taxon>
        <taxon>Fungi</taxon>
        <taxon>Fungi incertae sedis</taxon>
        <taxon>Zoopagomycota</taxon>
        <taxon>Entomophthoromycotina</taxon>
        <taxon>Entomophthoromycetes</taxon>
        <taxon>Entomophthorales</taxon>
        <taxon>Ancylistaceae</taxon>
        <taxon>Conidiobolus</taxon>
    </lineage>
</organism>
<comment type="similarity">
    <text evidence="10">Belongs to the UPL family. TOM1/PTR1 subfamily.</text>
</comment>
<feature type="compositionally biased region" description="Polar residues" evidence="12">
    <location>
        <begin position="1193"/>
        <end position="1202"/>
    </location>
</feature>
<evidence type="ECO:0000256" key="7">
    <source>
        <dbReference type="ARBA" id="ARBA00022786"/>
    </source>
</evidence>
<dbReference type="OMA" id="ADEMKYG"/>
<dbReference type="Pfam" id="PF06025">
    <property type="entry name" value="DUF913"/>
    <property type="match status" value="1"/>
</dbReference>
<evidence type="ECO:0000259" key="13">
    <source>
        <dbReference type="PROSITE" id="PS50030"/>
    </source>
</evidence>
<gene>
    <name evidence="15" type="ORF">CONCODRAFT_83833</name>
</gene>
<feature type="compositionally biased region" description="Low complexity" evidence="12">
    <location>
        <begin position="2551"/>
        <end position="2561"/>
    </location>
</feature>
<protein>
    <recommendedName>
        <fullName evidence="4">HECT-type E3 ubiquitin transferase</fullName>
        <ecNumber evidence="4">2.3.2.26</ecNumber>
    </recommendedName>
</protein>
<keyword evidence="8" id="KW-0509">mRNA transport</keyword>
<evidence type="ECO:0000256" key="5">
    <source>
        <dbReference type="ARBA" id="ARBA00022448"/>
    </source>
</evidence>
<dbReference type="InterPro" id="IPR010309">
    <property type="entry name" value="E3_Ub_ligase_DUF908"/>
</dbReference>